<proteinExistence type="predicted"/>
<evidence type="ECO:0000313" key="2">
    <source>
        <dbReference type="EMBL" id="CRL05882.1"/>
    </source>
</evidence>
<evidence type="ECO:0000256" key="1">
    <source>
        <dbReference type="SAM" id="SignalP"/>
    </source>
</evidence>
<sequence>MRTLPCRFWLLATNHQLVLFSSLASCNYAIKKVQKQRKEKKSFGKMNDYSILKYVLQHSNIVSLIKEMRKQHVLTSDMHLCDLIKISSININDKNNNKNKPTANRSRWNSVDEFVVHTKKTLRNKYLHTRLHFSNVNPLLLVCALLIFIDHLAKFNELTQIFTLNKASNTNFTLKNRDKKSLLPQNNLMACFII</sequence>
<name>A0A1J1J1R1_9DIPT</name>
<accession>A0A1J1J1R1</accession>
<protein>
    <submittedName>
        <fullName evidence="2">CLUMA_CG019188, isoform A</fullName>
    </submittedName>
</protein>
<feature type="signal peptide" evidence="1">
    <location>
        <begin position="1"/>
        <end position="29"/>
    </location>
</feature>
<organism evidence="2 3">
    <name type="scientific">Clunio marinus</name>
    <dbReference type="NCBI Taxonomy" id="568069"/>
    <lineage>
        <taxon>Eukaryota</taxon>
        <taxon>Metazoa</taxon>
        <taxon>Ecdysozoa</taxon>
        <taxon>Arthropoda</taxon>
        <taxon>Hexapoda</taxon>
        <taxon>Insecta</taxon>
        <taxon>Pterygota</taxon>
        <taxon>Neoptera</taxon>
        <taxon>Endopterygota</taxon>
        <taxon>Diptera</taxon>
        <taxon>Nematocera</taxon>
        <taxon>Chironomoidea</taxon>
        <taxon>Chironomidae</taxon>
        <taxon>Clunio</taxon>
    </lineage>
</organism>
<dbReference type="PROSITE" id="PS51257">
    <property type="entry name" value="PROKAR_LIPOPROTEIN"/>
    <property type="match status" value="1"/>
</dbReference>
<reference evidence="2 3" key="1">
    <citation type="submission" date="2015-04" db="EMBL/GenBank/DDBJ databases">
        <authorList>
            <person name="Syromyatnikov M.Y."/>
            <person name="Popov V.N."/>
        </authorList>
    </citation>
    <scope>NUCLEOTIDE SEQUENCE [LARGE SCALE GENOMIC DNA]</scope>
</reference>
<dbReference type="AlphaFoldDB" id="A0A1J1J1R1"/>
<dbReference type="EMBL" id="CVRI01000066">
    <property type="protein sequence ID" value="CRL05882.1"/>
    <property type="molecule type" value="Genomic_DNA"/>
</dbReference>
<feature type="chain" id="PRO_5013131333" evidence="1">
    <location>
        <begin position="30"/>
        <end position="194"/>
    </location>
</feature>
<dbReference type="Proteomes" id="UP000183832">
    <property type="component" value="Unassembled WGS sequence"/>
</dbReference>
<gene>
    <name evidence="2" type="ORF">CLUMA_CG019188</name>
</gene>
<keyword evidence="1" id="KW-0732">Signal</keyword>
<keyword evidence="3" id="KW-1185">Reference proteome</keyword>
<evidence type="ECO:0000313" key="3">
    <source>
        <dbReference type="Proteomes" id="UP000183832"/>
    </source>
</evidence>